<accession>A0AAE9Z3K3</accession>
<evidence type="ECO:0000259" key="2">
    <source>
        <dbReference type="Pfam" id="PF07883"/>
    </source>
</evidence>
<dbReference type="PANTHER" id="PTHR40279">
    <property type="entry name" value="PQQC-LIKE PROTEIN"/>
    <property type="match status" value="1"/>
</dbReference>
<dbReference type="EMBL" id="CP059733">
    <property type="protein sequence ID" value="WDE05394.1"/>
    <property type="molecule type" value="Genomic_DNA"/>
</dbReference>
<dbReference type="Gene3D" id="2.60.120.10">
    <property type="entry name" value="Jelly Rolls"/>
    <property type="match status" value="1"/>
</dbReference>
<dbReference type="SUPFAM" id="SSF51182">
    <property type="entry name" value="RmlC-like cupins"/>
    <property type="match status" value="1"/>
</dbReference>
<dbReference type="GO" id="GO:0016491">
    <property type="term" value="F:oxidoreductase activity"/>
    <property type="evidence" value="ECO:0007669"/>
    <property type="project" value="UniProtKB-KW"/>
</dbReference>
<dbReference type="RefSeq" id="WP_044837115.1">
    <property type="nucleotide sequence ID" value="NZ_CP059733.1"/>
</dbReference>
<dbReference type="Gene3D" id="1.20.910.10">
    <property type="entry name" value="Heme oxygenase-like"/>
    <property type="match status" value="1"/>
</dbReference>
<evidence type="ECO:0000256" key="1">
    <source>
        <dbReference type="ARBA" id="ARBA00023002"/>
    </source>
</evidence>
<protein>
    <submittedName>
        <fullName evidence="3">Iron-containing redox enzyme family protein</fullName>
    </submittedName>
</protein>
<reference evidence="3 4" key="2">
    <citation type="journal article" date="2022" name="Mar. Drugs">
        <title>Bioassay-Guided Fractionation Leads to the Detection of Cholic Acid Generated by the Rare Thalassomonas sp.</title>
        <authorList>
            <person name="Pheiffer F."/>
            <person name="Schneider Y.K."/>
            <person name="Hansen E.H."/>
            <person name="Andersen J.H."/>
            <person name="Isaksson J."/>
            <person name="Busche T."/>
            <person name="R C."/>
            <person name="Kalinowski J."/>
            <person name="Zyl L.V."/>
            <person name="Trindade M."/>
        </authorList>
    </citation>
    <scope>NUCLEOTIDE SEQUENCE [LARGE SCALE GENOMIC DNA]</scope>
    <source>
        <strain evidence="3 4">XOM25</strain>
    </source>
</reference>
<reference evidence="3 4" key="1">
    <citation type="journal article" date="2015" name="Genome Announc.">
        <title>Draft Genome Sequences of Marine Isolates of Thalassomonas viridans and Thalassomonas actiniarum.</title>
        <authorList>
            <person name="Olonade I."/>
            <person name="van Zyl L.J."/>
            <person name="Trindade M."/>
        </authorList>
    </citation>
    <scope>NUCLEOTIDE SEQUENCE [LARGE SCALE GENOMIC DNA]</scope>
    <source>
        <strain evidence="3 4">XOM25</strain>
    </source>
</reference>
<dbReference type="SMART" id="SM01236">
    <property type="entry name" value="Haem_oxygenase_2"/>
    <property type="match status" value="1"/>
</dbReference>
<dbReference type="InterPro" id="IPR016084">
    <property type="entry name" value="Haem_Oase-like_multi-hlx"/>
</dbReference>
<sequence>MELQKTNDSRARVGDRFKPFVSQHSIWQNPLLKACERNELTLADYGYVISQHFYYSRGFTRLIAALMVNCDDDKFRAELSHNLWEEAGEEDSEERHSNLLRKMLNNVFGISNPDETQFKDHTVNYFNECLQFLKHSNSITCAAFLGWGTEGVVADIYNYLFSGLTRLGVAEEELLYLSLHMECDDEHAEVIEDIALSQCGQNLDGHSQEIKAAIDMALTLRDKYFTALYQDLTSAKLNGLIGNITNKKTYRDADDIQSYASELKADDGAKLYSNVDAETGINFNVSRFNIGCEVMDPRLLEIPQGCRNERHKHAHESMFYILSGTGRVYQGEQSITVKAGDLVYVPRWIEHYSENTGEETLSVLAITDFGLTKNFPQNTDYSYRSKVTSIA</sequence>
<name>A0AAE9Z3K3_9GAMM</name>
<dbReference type="Proteomes" id="UP000032352">
    <property type="component" value="Chromosome"/>
</dbReference>
<dbReference type="InterPro" id="IPR014710">
    <property type="entry name" value="RmlC-like_jellyroll"/>
</dbReference>
<dbReference type="InterPro" id="IPR013096">
    <property type="entry name" value="Cupin_2"/>
</dbReference>
<dbReference type="InterPro" id="IPR011051">
    <property type="entry name" value="RmlC_Cupin_sf"/>
</dbReference>
<gene>
    <name evidence="3" type="ORF">SG34_000120</name>
</gene>
<evidence type="ECO:0000313" key="3">
    <source>
        <dbReference type="EMBL" id="WDE05394.1"/>
    </source>
</evidence>
<dbReference type="SUPFAM" id="SSF48613">
    <property type="entry name" value="Heme oxygenase-like"/>
    <property type="match status" value="1"/>
</dbReference>
<dbReference type="AlphaFoldDB" id="A0AAE9Z3K3"/>
<dbReference type="PANTHER" id="PTHR40279:SF3">
    <property type="entry name" value="4-AMINOBENZOATE SYNTHASE"/>
    <property type="match status" value="1"/>
</dbReference>
<proteinExistence type="predicted"/>
<dbReference type="Pfam" id="PF07883">
    <property type="entry name" value="Cupin_2"/>
    <property type="match status" value="1"/>
</dbReference>
<dbReference type="KEGG" id="tvd:SG34_000120"/>
<organism evidence="3 4">
    <name type="scientific">Thalassomonas viridans</name>
    <dbReference type="NCBI Taxonomy" id="137584"/>
    <lineage>
        <taxon>Bacteria</taxon>
        <taxon>Pseudomonadati</taxon>
        <taxon>Pseudomonadota</taxon>
        <taxon>Gammaproteobacteria</taxon>
        <taxon>Alteromonadales</taxon>
        <taxon>Colwelliaceae</taxon>
        <taxon>Thalassomonas</taxon>
    </lineage>
</organism>
<keyword evidence="1" id="KW-0560">Oxidoreductase</keyword>
<dbReference type="InterPro" id="IPR039068">
    <property type="entry name" value="PqqC-like"/>
</dbReference>
<evidence type="ECO:0000313" key="4">
    <source>
        <dbReference type="Proteomes" id="UP000032352"/>
    </source>
</evidence>
<dbReference type="Pfam" id="PF14518">
    <property type="entry name" value="Haem_oxygenas_2"/>
    <property type="match status" value="1"/>
</dbReference>
<feature type="domain" description="Cupin type-2" evidence="2">
    <location>
        <begin position="300"/>
        <end position="366"/>
    </location>
</feature>
<keyword evidence="4" id="KW-1185">Reference proteome</keyword>